<dbReference type="RefSeq" id="WP_377420533.1">
    <property type="nucleotide sequence ID" value="NZ_JBHSPR010000008.1"/>
</dbReference>
<keyword evidence="3" id="KW-1185">Reference proteome</keyword>
<protein>
    <submittedName>
        <fullName evidence="2">GAF domain-containing protein</fullName>
    </submittedName>
</protein>
<name>A0ABW1K6C5_9ACTN</name>
<proteinExistence type="predicted"/>
<sequence length="234" mass="24026">MFPSSEPGYSAGVRPDDRPGLSDGTAFLTDPLVAIARITASLAERVSYASVTASHSGSLTTVATSSDVALAVDLAQYTDAAGPCLDALSSGKAVSVPDIAATVTWPGYRDMARRLGVRASLSIPLFADGGAAIAALNLYGRSPDPMASFTSGVRIAYGVGPTGAGQPTQSTDAGSEQLLTGLVAALQIRDLIQQALGVVRGRDHQPARTAYLVLRERISGTGVRPPFSVRPPSS</sequence>
<dbReference type="InterPro" id="IPR003018">
    <property type="entry name" value="GAF"/>
</dbReference>
<evidence type="ECO:0000313" key="3">
    <source>
        <dbReference type="Proteomes" id="UP001596203"/>
    </source>
</evidence>
<organism evidence="2 3">
    <name type="scientific">Plantactinospora solaniradicis</name>
    <dbReference type="NCBI Taxonomy" id="1723736"/>
    <lineage>
        <taxon>Bacteria</taxon>
        <taxon>Bacillati</taxon>
        <taxon>Actinomycetota</taxon>
        <taxon>Actinomycetes</taxon>
        <taxon>Micromonosporales</taxon>
        <taxon>Micromonosporaceae</taxon>
        <taxon>Plantactinospora</taxon>
    </lineage>
</organism>
<accession>A0ABW1K6C5</accession>
<dbReference type="Gene3D" id="3.30.450.40">
    <property type="match status" value="1"/>
</dbReference>
<gene>
    <name evidence="2" type="ORF">ACFP2T_11390</name>
</gene>
<comment type="caution">
    <text evidence="2">The sequence shown here is derived from an EMBL/GenBank/DDBJ whole genome shotgun (WGS) entry which is preliminary data.</text>
</comment>
<dbReference type="SUPFAM" id="SSF55781">
    <property type="entry name" value="GAF domain-like"/>
    <property type="match status" value="1"/>
</dbReference>
<dbReference type="EMBL" id="JBHSPR010000008">
    <property type="protein sequence ID" value="MFC6016807.1"/>
    <property type="molecule type" value="Genomic_DNA"/>
</dbReference>
<dbReference type="Pfam" id="PF13185">
    <property type="entry name" value="GAF_2"/>
    <property type="match status" value="1"/>
</dbReference>
<feature type="domain" description="GAF" evidence="1">
    <location>
        <begin position="57"/>
        <end position="144"/>
    </location>
</feature>
<evidence type="ECO:0000259" key="1">
    <source>
        <dbReference type="Pfam" id="PF13185"/>
    </source>
</evidence>
<dbReference type="InterPro" id="IPR029016">
    <property type="entry name" value="GAF-like_dom_sf"/>
</dbReference>
<evidence type="ECO:0000313" key="2">
    <source>
        <dbReference type="EMBL" id="MFC6016807.1"/>
    </source>
</evidence>
<dbReference type="Proteomes" id="UP001596203">
    <property type="component" value="Unassembled WGS sequence"/>
</dbReference>
<reference evidence="3" key="1">
    <citation type="journal article" date="2019" name="Int. J. Syst. Evol. Microbiol.">
        <title>The Global Catalogue of Microorganisms (GCM) 10K type strain sequencing project: providing services to taxonomists for standard genome sequencing and annotation.</title>
        <authorList>
            <consortium name="The Broad Institute Genomics Platform"/>
            <consortium name="The Broad Institute Genome Sequencing Center for Infectious Disease"/>
            <person name="Wu L."/>
            <person name="Ma J."/>
        </authorList>
    </citation>
    <scope>NUCLEOTIDE SEQUENCE [LARGE SCALE GENOMIC DNA]</scope>
    <source>
        <strain evidence="3">ZS-35-S2</strain>
    </source>
</reference>